<evidence type="ECO:0000256" key="2">
    <source>
        <dbReference type="ARBA" id="ARBA00010072"/>
    </source>
</evidence>
<feature type="transmembrane region" description="Helical" evidence="8">
    <location>
        <begin position="492"/>
        <end position="516"/>
    </location>
</feature>
<protein>
    <submittedName>
        <fullName evidence="10">ABC transporter permease subunit</fullName>
    </submittedName>
</protein>
<dbReference type="EMBL" id="VFFF01000001">
    <property type="protein sequence ID" value="TNY33502.1"/>
    <property type="molecule type" value="Genomic_DNA"/>
</dbReference>
<dbReference type="AlphaFoldDB" id="A0A5C5GFG1"/>
<dbReference type="InterPro" id="IPR035906">
    <property type="entry name" value="MetI-like_sf"/>
</dbReference>
<dbReference type="PROSITE" id="PS50928">
    <property type="entry name" value="ABC_TM1"/>
    <property type="match status" value="1"/>
</dbReference>
<dbReference type="Proteomes" id="UP000314011">
    <property type="component" value="Unassembled WGS sequence"/>
</dbReference>
<dbReference type="InterPro" id="IPR043429">
    <property type="entry name" value="ArtM/GltK/GlnP/TcyL/YhdX-like"/>
</dbReference>
<reference evidence="10 11" key="1">
    <citation type="submission" date="2019-06" db="EMBL/GenBank/DDBJ databases">
        <title>Genome of new Rhodobacteraceae sp. SM1903.</title>
        <authorList>
            <person name="Ren X."/>
        </authorList>
    </citation>
    <scope>NUCLEOTIDE SEQUENCE [LARGE SCALE GENOMIC DNA]</scope>
    <source>
        <strain evidence="10 11">SM1903</strain>
    </source>
</reference>
<organism evidence="10 11">
    <name type="scientific">Pelagovum pacificum</name>
    <dbReference type="NCBI Taxonomy" id="2588711"/>
    <lineage>
        <taxon>Bacteria</taxon>
        <taxon>Pseudomonadati</taxon>
        <taxon>Pseudomonadota</taxon>
        <taxon>Alphaproteobacteria</taxon>
        <taxon>Rhodobacterales</taxon>
        <taxon>Paracoccaceae</taxon>
        <taxon>Pelagovum</taxon>
    </lineage>
</organism>
<keyword evidence="5 8" id="KW-0812">Transmembrane</keyword>
<dbReference type="OrthoDB" id="9771188at2"/>
<evidence type="ECO:0000256" key="5">
    <source>
        <dbReference type="ARBA" id="ARBA00022692"/>
    </source>
</evidence>
<dbReference type="PANTHER" id="PTHR30614">
    <property type="entry name" value="MEMBRANE COMPONENT OF AMINO ACID ABC TRANSPORTER"/>
    <property type="match status" value="1"/>
</dbReference>
<dbReference type="GO" id="GO:0043190">
    <property type="term" value="C:ATP-binding cassette (ABC) transporter complex"/>
    <property type="evidence" value="ECO:0007669"/>
    <property type="project" value="InterPro"/>
</dbReference>
<feature type="transmembrane region" description="Helical" evidence="8">
    <location>
        <begin position="628"/>
        <end position="648"/>
    </location>
</feature>
<dbReference type="PANTHER" id="PTHR30614:SF41">
    <property type="entry name" value="INNER MEMBRANE AMINO-ACID ABC TRANSPORTER PERMEASE PROTEIN YHDY"/>
    <property type="match status" value="1"/>
</dbReference>
<keyword evidence="7 8" id="KW-0472">Membrane</keyword>
<evidence type="ECO:0000313" key="11">
    <source>
        <dbReference type="Proteomes" id="UP000314011"/>
    </source>
</evidence>
<evidence type="ECO:0000256" key="1">
    <source>
        <dbReference type="ARBA" id="ARBA00004429"/>
    </source>
</evidence>
<dbReference type="CDD" id="cd06261">
    <property type="entry name" value="TM_PBP2"/>
    <property type="match status" value="1"/>
</dbReference>
<keyword evidence="4" id="KW-1003">Cell membrane</keyword>
<feature type="transmembrane region" description="Helical" evidence="8">
    <location>
        <begin position="457"/>
        <end position="480"/>
    </location>
</feature>
<keyword evidence="3 8" id="KW-0813">Transport</keyword>
<evidence type="ECO:0000256" key="6">
    <source>
        <dbReference type="ARBA" id="ARBA00022989"/>
    </source>
</evidence>
<evidence type="ECO:0000259" key="9">
    <source>
        <dbReference type="PROSITE" id="PS50928"/>
    </source>
</evidence>
<keyword evidence="11" id="KW-1185">Reference proteome</keyword>
<feature type="transmembrane region" description="Helical" evidence="8">
    <location>
        <begin position="185"/>
        <end position="205"/>
    </location>
</feature>
<dbReference type="GO" id="GO:0022857">
    <property type="term" value="F:transmembrane transporter activity"/>
    <property type="evidence" value="ECO:0007669"/>
    <property type="project" value="InterPro"/>
</dbReference>
<feature type="transmembrane region" description="Helical" evidence="8">
    <location>
        <begin position="155"/>
        <end position="178"/>
    </location>
</feature>
<proteinExistence type="inferred from homology"/>
<dbReference type="Pfam" id="PF00528">
    <property type="entry name" value="BPD_transp_1"/>
    <property type="match status" value="1"/>
</dbReference>
<feature type="transmembrane region" description="Helical" evidence="8">
    <location>
        <begin position="119"/>
        <end position="135"/>
    </location>
</feature>
<dbReference type="SUPFAM" id="SSF161098">
    <property type="entry name" value="MetI-like"/>
    <property type="match status" value="1"/>
</dbReference>
<feature type="domain" description="ABC transmembrane type-1" evidence="9">
    <location>
        <begin position="457"/>
        <end position="651"/>
    </location>
</feature>
<dbReference type="Gene3D" id="1.10.3720.10">
    <property type="entry name" value="MetI-like"/>
    <property type="match status" value="1"/>
</dbReference>
<dbReference type="NCBIfam" id="TIGR01726">
    <property type="entry name" value="HEQRo_perm_3TM"/>
    <property type="match status" value="1"/>
</dbReference>
<evidence type="ECO:0000256" key="8">
    <source>
        <dbReference type="RuleBase" id="RU363032"/>
    </source>
</evidence>
<dbReference type="InterPro" id="IPR000515">
    <property type="entry name" value="MetI-like"/>
</dbReference>
<evidence type="ECO:0000256" key="7">
    <source>
        <dbReference type="ARBA" id="ARBA00023136"/>
    </source>
</evidence>
<comment type="caution">
    <text evidence="10">The sequence shown here is derived from an EMBL/GenBank/DDBJ whole genome shotgun (WGS) entry which is preliminary data.</text>
</comment>
<feature type="transmembrane region" description="Helical" evidence="8">
    <location>
        <begin position="528"/>
        <end position="548"/>
    </location>
</feature>
<feature type="transmembrane region" description="Helical" evidence="8">
    <location>
        <begin position="44"/>
        <end position="66"/>
    </location>
</feature>
<feature type="transmembrane region" description="Helical" evidence="8">
    <location>
        <begin position="81"/>
        <end position="98"/>
    </location>
</feature>
<dbReference type="GO" id="GO:0006865">
    <property type="term" value="P:amino acid transport"/>
    <property type="evidence" value="ECO:0007669"/>
    <property type="project" value="TreeGrafter"/>
</dbReference>
<dbReference type="InterPro" id="IPR010065">
    <property type="entry name" value="AA_ABC_transptr_permease_3TM"/>
</dbReference>
<gene>
    <name evidence="10" type="ORF">FHY64_09575</name>
</gene>
<evidence type="ECO:0000256" key="4">
    <source>
        <dbReference type="ARBA" id="ARBA00022475"/>
    </source>
</evidence>
<name>A0A5C5GFG1_9RHOB</name>
<comment type="subcellular location">
    <subcellularLocation>
        <location evidence="1">Cell inner membrane</location>
        <topology evidence="1">Multi-pass membrane protein</topology>
    </subcellularLocation>
    <subcellularLocation>
        <location evidence="8">Cell membrane</location>
        <topology evidence="8">Multi-pass membrane protein</topology>
    </subcellularLocation>
</comment>
<evidence type="ECO:0000313" key="10">
    <source>
        <dbReference type="EMBL" id="TNY33502.1"/>
    </source>
</evidence>
<feature type="transmembrane region" description="Helical" evidence="8">
    <location>
        <begin position="582"/>
        <end position="608"/>
    </location>
</feature>
<sequence>MSDTHAQTVPFVRESMLGEQPPPMGETGAIKWVRENLLSGPMNIFLTLASILVVYLVLSSLLPWFYYSVWDARSLSECREVFLAVGSPGGGGACWAVLQERWVQLIYGFYPSDLYWRPNLAFILFFVAVGPVLFADRFPPQMLRFTAIYPFIMPWILWGGAFWLPILVIAGLGVGYLAWMLASRFGGPILGVVAGIVIAVLWWLFAVPTLNNAIHQTVANARMGAIIANAEETLEEIPPQIADLREQRGVLIEEADEWEAIKAESFEPIQTSVAAARETALANYWDELGVDPEGETAIPPSAREEAEHVATNAAIVAARAGSLSEDRTVFLEAVGELTELRNQISALNSEMNLLGEERSAASSMLQNINQLDEREDRIGVLQGQVAGLRNDVPSELREFQDTQYVPPGTPDEDVEALGAYLSANTELAGLHNAVDQTYKEAGRIGLDPVNSRDFGGFMLALIIGLSGIILSLPLGILLALGRQSDLFIINKISVVFIETIRGVPLIVWLFTAQLLLNYFLPPGTNFDLLLRVIIMVTLFASAYIAEVVRGGLAALPKGQYEAADALGLDYGRSMRLIVLPQALKISIPGIVNTFIGLFKDTTLVVFIGLLDPIGLSNAIRASTEWNGIYWELFIFIGLLFFICCYSMGRYSMSLERKLSRGHR</sequence>
<evidence type="ECO:0000256" key="3">
    <source>
        <dbReference type="ARBA" id="ARBA00022448"/>
    </source>
</evidence>
<comment type="similarity">
    <text evidence="2">Belongs to the binding-protein-dependent transport system permease family. HisMQ subfamily.</text>
</comment>
<accession>A0A5C5GFG1</accession>
<keyword evidence="6 8" id="KW-1133">Transmembrane helix</keyword>